<dbReference type="STRING" id="483218.BACPEC_02641"/>
<dbReference type="PROSITE" id="PS50995">
    <property type="entry name" value="HTH_MARR_2"/>
    <property type="match status" value="1"/>
</dbReference>
<keyword evidence="6" id="KW-1185">Reference proteome</keyword>
<dbReference type="SUPFAM" id="SSF46785">
    <property type="entry name" value="Winged helix' DNA-binding domain"/>
    <property type="match status" value="1"/>
</dbReference>
<dbReference type="Pfam" id="PF01047">
    <property type="entry name" value="MarR"/>
    <property type="match status" value="1"/>
</dbReference>
<feature type="domain" description="HTH marR-type" evidence="4">
    <location>
        <begin position="17"/>
        <end position="146"/>
    </location>
</feature>
<dbReference type="SMART" id="SM00347">
    <property type="entry name" value="HTH_MARR"/>
    <property type="match status" value="1"/>
</dbReference>
<dbReference type="Proteomes" id="UP000003136">
    <property type="component" value="Unassembled WGS sequence"/>
</dbReference>
<organism evidence="5 6">
    <name type="scientific">[Bacteroides] pectinophilus ATCC 43243</name>
    <dbReference type="NCBI Taxonomy" id="483218"/>
    <lineage>
        <taxon>Bacteria</taxon>
        <taxon>Bacillati</taxon>
        <taxon>Bacillota</taxon>
        <taxon>Clostridia</taxon>
        <taxon>Eubacteriales</taxon>
    </lineage>
</organism>
<dbReference type="InterPro" id="IPR036390">
    <property type="entry name" value="WH_DNA-bd_sf"/>
</dbReference>
<reference evidence="5 6" key="2">
    <citation type="submission" date="2008-11" db="EMBL/GenBank/DDBJ databases">
        <authorList>
            <person name="Fulton L."/>
            <person name="Clifton S."/>
            <person name="Fulton B."/>
            <person name="Xu J."/>
            <person name="Minx P."/>
            <person name="Pepin K.H."/>
            <person name="Johnson M."/>
            <person name="Bhonagiri V."/>
            <person name="Nash W.E."/>
            <person name="Mardis E.R."/>
            <person name="Wilson R.K."/>
        </authorList>
    </citation>
    <scope>NUCLEOTIDE SEQUENCE [LARGE SCALE GENOMIC DNA]</scope>
    <source>
        <strain evidence="5 6">ATCC 43243</strain>
    </source>
</reference>
<gene>
    <name evidence="5" type="ORF">BACPEC_02641</name>
</gene>
<dbReference type="HOGENOM" id="CLU_083287_18_0_9"/>
<dbReference type="GO" id="GO:0003700">
    <property type="term" value="F:DNA-binding transcription factor activity"/>
    <property type="evidence" value="ECO:0007669"/>
    <property type="project" value="InterPro"/>
</dbReference>
<dbReference type="Gene3D" id="1.10.10.10">
    <property type="entry name" value="Winged helix-like DNA-binding domain superfamily/Winged helix DNA-binding domain"/>
    <property type="match status" value="1"/>
</dbReference>
<evidence type="ECO:0000256" key="2">
    <source>
        <dbReference type="ARBA" id="ARBA00023125"/>
    </source>
</evidence>
<dbReference type="GO" id="GO:0003677">
    <property type="term" value="F:DNA binding"/>
    <property type="evidence" value="ECO:0007669"/>
    <property type="project" value="UniProtKB-KW"/>
</dbReference>
<keyword evidence="3" id="KW-0804">Transcription</keyword>
<dbReference type="eggNOG" id="COG1846">
    <property type="taxonomic scope" value="Bacteria"/>
</dbReference>
<dbReference type="EMBL" id="ABVQ01000037">
    <property type="protein sequence ID" value="EEC56134.1"/>
    <property type="molecule type" value="Genomic_DNA"/>
</dbReference>
<evidence type="ECO:0000313" key="5">
    <source>
        <dbReference type="EMBL" id="EEC56134.1"/>
    </source>
</evidence>
<dbReference type="InterPro" id="IPR036388">
    <property type="entry name" value="WH-like_DNA-bd_sf"/>
</dbReference>
<accession>B7AV93</accession>
<evidence type="ECO:0000256" key="3">
    <source>
        <dbReference type="ARBA" id="ARBA00023163"/>
    </source>
</evidence>
<dbReference type="PANTHER" id="PTHR42756">
    <property type="entry name" value="TRANSCRIPTIONAL REGULATOR, MARR"/>
    <property type="match status" value="1"/>
</dbReference>
<keyword evidence="1" id="KW-0805">Transcription regulation</keyword>
<dbReference type="InterPro" id="IPR000835">
    <property type="entry name" value="HTH_MarR-typ"/>
</dbReference>
<dbReference type="AlphaFoldDB" id="B7AV93"/>
<name>B7AV93_9FIRM</name>
<reference evidence="5 6" key="1">
    <citation type="submission" date="2008-11" db="EMBL/GenBank/DDBJ databases">
        <title>Draft genome sequence of Bacteroides pectinophilus (ATCC 43243).</title>
        <authorList>
            <person name="Sudarsanam P."/>
            <person name="Ley R."/>
            <person name="Guruge J."/>
            <person name="Turnbaugh P.J."/>
            <person name="Mahowald M."/>
            <person name="Liep D."/>
            <person name="Gordon J."/>
        </authorList>
    </citation>
    <scope>NUCLEOTIDE SEQUENCE [LARGE SCALE GENOMIC DNA]</scope>
    <source>
        <strain evidence="5 6">ATCC 43243</strain>
    </source>
</reference>
<evidence type="ECO:0000313" key="6">
    <source>
        <dbReference type="Proteomes" id="UP000003136"/>
    </source>
</evidence>
<sequence>MNQYRQNEKDVPNCFSIGKLVSVLHRRAQAFYTRYLKEYDISLAEYPVLFMLSTHDGVTQDEIAWDQGMDKAAVARVIKSLEAKGMVTRRKDSSDRRCNYVFLTEKGRSTHEPISKAKAYWNSVITEGMTKEESDSLARLLKAALDNVYGHEDGE</sequence>
<proteinExistence type="predicted"/>
<dbReference type="PRINTS" id="PR00598">
    <property type="entry name" value="HTHMARR"/>
</dbReference>
<dbReference type="PANTHER" id="PTHR42756:SF1">
    <property type="entry name" value="TRANSCRIPTIONAL REPRESSOR OF EMRAB OPERON"/>
    <property type="match status" value="1"/>
</dbReference>
<evidence type="ECO:0000256" key="1">
    <source>
        <dbReference type="ARBA" id="ARBA00023015"/>
    </source>
</evidence>
<keyword evidence="2" id="KW-0238">DNA-binding</keyword>
<protein>
    <recommendedName>
        <fullName evidence="4">HTH marR-type domain-containing protein</fullName>
    </recommendedName>
</protein>
<evidence type="ECO:0000259" key="4">
    <source>
        <dbReference type="PROSITE" id="PS50995"/>
    </source>
</evidence>